<evidence type="ECO:0000256" key="15">
    <source>
        <dbReference type="ARBA" id="ARBA00049902"/>
    </source>
</evidence>
<dbReference type="PANTHER" id="PTHR30474">
    <property type="entry name" value="CELL CYCLE PROTEIN"/>
    <property type="match status" value="1"/>
</dbReference>
<evidence type="ECO:0000256" key="12">
    <source>
        <dbReference type="ARBA" id="ARBA00041185"/>
    </source>
</evidence>
<evidence type="ECO:0000256" key="14">
    <source>
        <dbReference type="ARBA" id="ARBA00044770"/>
    </source>
</evidence>
<comment type="subcellular location">
    <subcellularLocation>
        <location evidence="1">Membrane</location>
        <topology evidence="1">Multi-pass membrane protein</topology>
    </subcellularLocation>
</comment>
<feature type="transmembrane region" description="Helical" evidence="16">
    <location>
        <begin position="357"/>
        <end position="378"/>
    </location>
</feature>
<comment type="caution">
    <text evidence="17">The sequence shown here is derived from an EMBL/GenBank/DDBJ whole genome shotgun (WGS) entry which is preliminary data.</text>
</comment>
<dbReference type="EC" id="2.4.99.28" evidence="14"/>
<keyword evidence="7 16" id="KW-1133">Transmembrane helix</keyword>
<evidence type="ECO:0000256" key="6">
    <source>
        <dbReference type="ARBA" id="ARBA00022984"/>
    </source>
</evidence>
<comment type="similarity">
    <text evidence="11">Belongs to the SEDS family. FtsW subfamily.</text>
</comment>
<keyword evidence="5" id="KW-0133">Cell shape</keyword>
<keyword evidence="3" id="KW-0808">Transferase</keyword>
<dbReference type="RefSeq" id="WP_377981350.1">
    <property type="nucleotide sequence ID" value="NZ_JBBKXX010000003.1"/>
</dbReference>
<evidence type="ECO:0000256" key="9">
    <source>
        <dbReference type="ARBA" id="ARBA00032370"/>
    </source>
</evidence>
<feature type="transmembrane region" description="Helical" evidence="16">
    <location>
        <begin position="192"/>
        <end position="212"/>
    </location>
</feature>
<evidence type="ECO:0000256" key="16">
    <source>
        <dbReference type="SAM" id="Phobius"/>
    </source>
</evidence>
<evidence type="ECO:0000256" key="4">
    <source>
        <dbReference type="ARBA" id="ARBA00022692"/>
    </source>
</evidence>
<keyword evidence="6" id="KW-0573">Peptidoglycan synthesis</keyword>
<dbReference type="InterPro" id="IPR001182">
    <property type="entry name" value="FtsW/RodA"/>
</dbReference>
<dbReference type="PANTHER" id="PTHR30474:SF2">
    <property type="entry name" value="PEPTIDOGLYCAN GLYCOSYLTRANSFERASE FTSW-RELATED"/>
    <property type="match status" value="1"/>
</dbReference>
<evidence type="ECO:0000256" key="5">
    <source>
        <dbReference type="ARBA" id="ARBA00022960"/>
    </source>
</evidence>
<evidence type="ECO:0000256" key="11">
    <source>
        <dbReference type="ARBA" id="ARBA00038053"/>
    </source>
</evidence>
<sequence length="398" mass="43477">MDSKIKAFFKDHLKGDYKIWLIVFILNAFGLLIQFSAKAKMAMDGPLEPLTSFFKTIAILCISFYLMSYFSKINYSRVAKFSDLALLFSWGLVVVALLFGPTIGGANRWVAVGPIQFMPSDMVKLCLITSLAKDFSSKQADPESYNYVMFIRMLFKIGISCFLIMLSNFSTSVLIFLTSIILMYFGRVPAKQIGLIVAAVAFLAVGVVYFEIGQRAKTVKMRIENYIQRRGQADAESKVSKGKNEDYQITRSLFAIATGAIHPKGPGKSQQRYILSQAESDFVYAIIIEEYGIVGGLAIPLLFLIFMYRGAKAIQYSVRPFGGLLSAGLTFSIVFQAFINMLVAVDAGPVTGQPMPMISAGGTSLIFTAVSIGLILAVSKDKDPATASAPAPAQTALA</sequence>
<dbReference type="EMBL" id="JBBKXX010000003">
    <property type="protein sequence ID" value="MFD3409005.1"/>
    <property type="molecule type" value="Genomic_DNA"/>
</dbReference>
<keyword evidence="8 16" id="KW-0472">Membrane</keyword>
<evidence type="ECO:0000256" key="1">
    <source>
        <dbReference type="ARBA" id="ARBA00004141"/>
    </source>
</evidence>
<reference evidence="17 18" key="1">
    <citation type="submission" date="2024-03" db="EMBL/GenBank/DDBJ databases">
        <title>Aquirufa genome sequencing.</title>
        <authorList>
            <person name="Pitt A."/>
            <person name="Hahn M.W."/>
        </authorList>
    </citation>
    <scope>NUCLEOTIDE SEQUENCE [LARGE SCALE GENOMIC DNA]</scope>
    <source>
        <strain evidence="17 18">HETE-83D</strain>
    </source>
</reference>
<name>A0ABW6DMJ7_9BACT</name>
<evidence type="ECO:0000256" key="3">
    <source>
        <dbReference type="ARBA" id="ARBA00022679"/>
    </source>
</evidence>
<organism evidence="17 18">
    <name type="scientific">Aquirufa esocilacus</name>
    <dbReference type="NCBI Taxonomy" id="3096513"/>
    <lineage>
        <taxon>Bacteria</taxon>
        <taxon>Pseudomonadati</taxon>
        <taxon>Bacteroidota</taxon>
        <taxon>Cytophagia</taxon>
        <taxon>Cytophagales</taxon>
        <taxon>Flectobacillaceae</taxon>
        <taxon>Aquirufa</taxon>
    </lineage>
</organism>
<evidence type="ECO:0000256" key="2">
    <source>
        <dbReference type="ARBA" id="ARBA00022676"/>
    </source>
</evidence>
<feature type="transmembrane region" description="Helical" evidence="16">
    <location>
        <begin position="81"/>
        <end position="103"/>
    </location>
</feature>
<evidence type="ECO:0000313" key="17">
    <source>
        <dbReference type="EMBL" id="MFD3409005.1"/>
    </source>
</evidence>
<proteinExistence type="inferred from homology"/>
<dbReference type="Pfam" id="PF01098">
    <property type="entry name" value="FTSW_RODA_SPOVE"/>
    <property type="match status" value="1"/>
</dbReference>
<feature type="transmembrane region" description="Helical" evidence="16">
    <location>
        <begin position="320"/>
        <end position="345"/>
    </location>
</feature>
<accession>A0ABW6DMJ7</accession>
<feature type="transmembrane region" description="Helical" evidence="16">
    <location>
        <begin position="153"/>
        <end position="186"/>
    </location>
</feature>
<feature type="transmembrane region" description="Helical" evidence="16">
    <location>
        <begin position="282"/>
        <end position="308"/>
    </location>
</feature>
<evidence type="ECO:0000256" key="7">
    <source>
        <dbReference type="ARBA" id="ARBA00022989"/>
    </source>
</evidence>
<protein>
    <recommendedName>
        <fullName evidence="12">Probable peptidoglycan glycosyltransferase FtsW</fullName>
        <ecNumber evidence="14">2.4.99.28</ecNumber>
    </recommendedName>
    <alternativeName>
        <fullName evidence="13">Cell division protein FtsW</fullName>
    </alternativeName>
    <alternativeName>
        <fullName evidence="10">Cell wall polymerase</fullName>
    </alternativeName>
    <alternativeName>
        <fullName evidence="9">Peptidoglycan polymerase</fullName>
    </alternativeName>
</protein>
<comment type="catalytic activity">
    <reaction evidence="15">
        <text>[GlcNAc-(1-&gt;4)-Mur2Ac(oyl-L-Ala-gamma-D-Glu-L-Lys-D-Ala-D-Ala)](n)-di-trans,octa-cis-undecaprenyl diphosphate + beta-D-GlcNAc-(1-&gt;4)-Mur2Ac(oyl-L-Ala-gamma-D-Glu-L-Lys-D-Ala-D-Ala)-di-trans,octa-cis-undecaprenyl diphosphate = [GlcNAc-(1-&gt;4)-Mur2Ac(oyl-L-Ala-gamma-D-Glu-L-Lys-D-Ala-D-Ala)](n+1)-di-trans,octa-cis-undecaprenyl diphosphate + di-trans,octa-cis-undecaprenyl diphosphate + H(+)</text>
        <dbReference type="Rhea" id="RHEA:23708"/>
        <dbReference type="Rhea" id="RHEA-COMP:9602"/>
        <dbReference type="Rhea" id="RHEA-COMP:9603"/>
        <dbReference type="ChEBI" id="CHEBI:15378"/>
        <dbReference type="ChEBI" id="CHEBI:58405"/>
        <dbReference type="ChEBI" id="CHEBI:60033"/>
        <dbReference type="ChEBI" id="CHEBI:78435"/>
        <dbReference type="EC" id="2.4.99.28"/>
    </reaction>
</comment>
<evidence type="ECO:0000256" key="13">
    <source>
        <dbReference type="ARBA" id="ARBA00041418"/>
    </source>
</evidence>
<feature type="transmembrane region" description="Helical" evidence="16">
    <location>
        <begin position="20"/>
        <end position="37"/>
    </location>
</feature>
<keyword evidence="18" id="KW-1185">Reference proteome</keyword>
<evidence type="ECO:0000313" key="18">
    <source>
        <dbReference type="Proteomes" id="UP001598019"/>
    </source>
</evidence>
<dbReference type="Proteomes" id="UP001598019">
    <property type="component" value="Unassembled WGS sequence"/>
</dbReference>
<gene>
    <name evidence="17" type="ORF">SKC37_10080</name>
</gene>
<evidence type="ECO:0000256" key="8">
    <source>
        <dbReference type="ARBA" id="ARBA00023136"/>
    </source>
</evidence>
<feature type="transmembrane region" description="Helical" evidence="16">
    <location>
        <begin position="49"/>
        <end position="69"/>
    </location>
</feature>
<keyword evidence="2" id="KW-0328">Glycosyltransferase</keyword>
<evidence type="ECO:0000256" key="10">
    <source>
        <dbReference type="ARBA" id="ARBA00033270"/>
    </source>
</evidence>
<keyword evidence="4 16" id="KW-0812">Transmembrane</keyword>